<organism evidence="1">
    <name type="scientific">marine sediment metagenome</name>
    <dbReference type="NCBI Taxonomy" id="412755"/>
    <lineage>
        <taxon>unclassified sequences</taxon>
        <taxon>metagenomes</taxon>
        <taxon>ecological metagenomes</taxon>
    </lineage>
</organism>
<comment type="caution">
    <text evidence="1">The sequence shown here is derived from an EMBL/GenBank/DDBJ whole genome shotgun (WGS) entry which is preliminary data.</text>
</comment>
<dbReference type="AlphaFoldDB" id="X1LVE9"/>
<dbReference type="Gene3D" id="1.10.10.60">
    <property type="entry name" value="Homeodomain-like"/>
    <property type="match status" value="1"/>
</dbReference>
<gene>
    <name evidence="1" type="ORF">S06H3_25689</name>
</gene>
<sequence>DQQENSQSEIAKQLSISRTKVCEILKENKIKNNKVSPDQEFESDPEIIKLKKESIKEELKRKIRISQEPFETEEQLEEMQKRLDGFFEHIKTLTIRLNGILAPTDKWVCDDCGTEGKILTNVKCANCDKTTWWGWLVK</sequence>
<protein>
    <submittedName>
        <fullName evidence="1">Uncharacterized protein</fullName>
    </submittedName>
</protein>
<proteinExistence type="predicted"/>
<reference evidence="1" key="1">
    <citation type="journal article" date="2014" name="Front. Microbiol.">
        <title>High frequency of phylogenetically diverse reductive dehalogenase-homologous genes in deep subseafloor sedimentary metagenomes.</title>
        <authorList>
            <person name="Kawai M."/>
            <person name="Futagami T."/>
            <person name="Toyoda A."/>
            <person name="Takaki Y."/>
            <person name="Nishi S."/>
            <person name="Hori S."/>
            <person name="Arai W."/>
            <person name="Tsubouchi T."/>
            <person name="Morono Y."/>
            <person name="Uchiyama I."/>
            <person name="Ito T."/>
            <person name="Fujiyama A."/>
            <person name="Inagaki F."/>
            <person name="Takami H."/>
        </authorList>
    </citation>
    <scope>NUCLEOTIDE SEQUENCE</scope>
    <source>
        <strain evidence="1">Expedition CK06-06</strain>
    </source>
</reference>
<name>X1LVE9_9ZZZZ</name>
<accession>X1LVE9</accession>
<dbReference type="EMBL" id="BARV01014804">
    <property type="protein sequence ID" value="GAI23367.1"/>
    <property type="molecule type" value="Genomic_DNA"/>
</dbReference>
<feature type="non-terminal residue" evidence="1">
    <location>
        <position position="1"/>
    </location>
</feature>
<evidence type="ECO:0000313" key="1">
    <source>
        <dbReference type="EMBL" id="GAI23367.1"/>
    </source>
</evidence>